<sequence>MPWCPKCKTEYEDHMVQCVDCHIDLVPDLVNHTYMKDLIAVKPDDSEELLRYLAYSGIQKVETVQAEDNLIIKVGEKEYESAMTYVKVYIREHMEETNEDDFYFDEYEAETVDVKGTVSEMKSTVYTFGTVGIVAIVLGIFNFLEIITIGGFNKMMISSVLIIMGGLFTYIAFHTRKGIDVAKAEGETKEQLHHNMVANYFDSKSEQNLFGLSGIKEEDFDDPAMYFAIIDRIKVQVKTQNPEAPLVLINGACETIYDRINENRDGK</sequence>
<evidence type="ECO:0000313" key="2">
    <source>
        <dbReference type="EMBL" id="VDN49031.1"/>
    </source>
</evidence>
<gene>
    <name evidence="2" type="ORF">PATL70BA_3112</name>
</gene>
<dbReference type="EMBL" id="LR130778">
    <property type="protein sequence ID" value="VDN49031.1"/>
    <property type="molecule type" value="Genomic_DNA"/>
</dbReference>
<reference evidence="2 3" key="1">
    <citation type="submission" date="2018-09" db="EMBL/GenBank/DDBJ databases">
        <authorList>
            <person name="Postec A."/>
        </authorList>
    </citation>
    <scope>NUCLEOTIDE SEQUENCE [LARGE SCALE GENOMIC DNA]</scope>
    <source>
        <strain evidence="2">70B-A</strain>
    </source>
</reference>
<accession>A0A3P7Q0W7</accession>
<keyword evidence="1" id="KW-0812">Transmembrane</keyword>
<dbReference type="Proteomes" id="UP000279029">
    <property type="component" value="Chromosome"/>
</dbReference>
<protein>
    <submittedName>
        <fullName evidence="2">Uncharacterized protein</fullName>
    </submittedName>
</protein>
<keyword evidence="1" id="KW-0472">Membrane</keyword>
<evidence type="ECO:0000256" key="1">
    <source>
        <dbReference type="SAM" id="Phobius"/>
    </source>
</evidence>
<proteinExistence type="predicted"/>
<evidence type="ECO:0000313" key="3">
    <source>
        <dbReference type="Proteomes" id="UP000279029"/>
    </source>
</evidence>
<keyword evidence="3" id="KW-1185">Reference proteome</keyword>
<dbReference type="OrthoDB" id="1739584at2"/>
<feature type="transmembrane region" description="Helical" evidence="1">
    <location>
        <begin position="125"/>
        <end position="149"/>
    </location>
</feature>
<organism evidence="2 3">
    <name type="scientific">Petrocella atlantisensis</name>
    <dbReference type="NCBI Taxonomy" id="2173034"/>
    <lineage>
        <taxon>Bacteria</taxon>
        <taxon>Bacillati</taxon>
        <taxon>Bacillota</taxon>
        <taxon>Clostridia</taxon>
        <taxon>Lachnospirales</taxon>
        <taxon>Vallitaleaceae</taxon>
        <taxon>Petrocella</taxon>
    </lineage>
</organism>
<dbReference type="KEGG" id="cbar:PATL70BA_3112"/>
<keyword evidence="1" id="KW-1133">Transmembrane helix</keyword>
<dbReference type="AlphaFoldDB" id="A0A3P7Q0W7"/>
<name>A0A3P7Q0W7_9FIRM</name>
<dbReference type="RefSeq" id="WP_125138074.1">
    <property type="nucleotide sequence ID" value="NZ_LR130778.1"/>
</dbReference>
<feature type="transmembrane region" description="Helical" evidence="1">
    <location>
        <begin position="155"/>
        <end position="173"/>
    </location>
</feature>